<dbReference type="STRING" id="454130.A0A0U5CEW9"/>
<reference evidence="5" key="1">
    <citation type="journal article" date="2016" name="Genome Announc.">
        <title>Draft genome sequences of fungus Aspergillus calidoustus.</title>
        <authorList>
            <person name="Horn F."/>
            <person name="Linde J."/>
            <person name="Mattern D.J."/>
            <person name="Walther G."/>
            <person name="Guthke R."/>
            <person name="Scherlach K."/>
            <person name="Martin K."/>
            <person name="Brakhage A.A."/>
            <person name="Petzke L."/>
            <person name="Valiante V."/>
        </authorList>
    </citation>
    <scope>NUCLEOTIDE SEQUENCE [LARGE SCALE GENOMIC DNA]</scope>
    <source>
        <strain evidence="5">SF006504</strain>
    </source>
</reference>
<proteinExistence type="inferred from homology"/>
<dbReference type="OrthoDB" id="7042322at2759"/>
<evidence type="ECO:0000256" key="1">
    <source>
        <dbReference type="ARBA" id="ARBA00007441"/>
    </source>
</evidence>
<name>A0A0U5CEW9_ASPCI</name>
<dbReference type="GO" id="GO:0030170">
    <property type="term" value="F:pyridoxal phosphate binding"/>
    <property type="evidence" value="ECO:0007669"/>
    <property type="project" value="InterPro"/>
</dbReference>
<gene>
    <name evidence="4" type="ORF">ASPCAL11768</name>
</gene>
<dbReference type="GO" id="GO:0003824">
    <property type="term" value="F:catalytic activity"/>
    <property type="evidence" value="ECO:0007669"/>
    <property type="project" value="InterPro"/>
</dbReference>
<keyword evidence="5" id="KW-1185">Reference proteome</keyword>
<evidence type="ECO:0000256" key="2">
    <source>
        <dbReference type="ARBA" id="ARBA00022898"/>
    </source>
</evidence>
<dbReference type="SUPFAM" id="SSF53383">
    <property type="entry name" value="PLP-dependent transferases"/>
    <property type="match status" value="1"/>
</dbReference>
<dbReference type="OMA" id="WACDWVR"/>
<dbReference type="Pfam" id="PF00155">
    <property type="entry name" value="Aminotran_1_2"/>
    <property type="match status" value="1"/>
</dbReference>
<dbReference type="Proteomes" id="UP000054771">
    <property type="component" value="Unassembled WGS sequence"/>
</dbReference>
<dbReference type="InterPro" id="IPR015421">
    <property type="entry name" value="PyrdxlP-dep_Trfase_major"/>
</dbReference>
<protein>
    <recommendedName>
        <fullName evidence="3">Aminotransferase class I/classII large domain-containing protein</fullName>
    </recommendedName>
</protein>
<feature type="domain" description="Aminotransferase class I/classII large" evidence="3">
    <location>
        <begin position="97"/>
        <end position="424"/>
    </location>
</feature>
<evidence type="ECO:0000259" key="3">
    <source>
        <dbReference type="Pfam" id="PF00155"/>
    </source>
</evidence>
<dbReference type="AlphaFoldDB" id="A0A0U5CEW9"/>
<organism evidence="4 5">
    <name type="scientific">Aspergillus calidoustus</name>
    <dbReference type="NCBI Taxonomy" id="454130"/>
    <lineage>
        <taxon>Eukaryota</taxon>
        <taxon>Fungi</taxon>
        <taxon>Dikarya</taxon>
        <taxon>Ascomycota</taxon>
        <taxon>Pezizomycotina</taxon>
        <taxon>Eurotiomycetes</taxon>
        <taxon>Eurotiomycetidae</taxon>
        <taxon>Eurotiales</taxon>
        <taxon>Aspergillaceae</taxon>
        <taxon>Aspergillus</taxon>
        <taxon>Aspergillus subgen. Nidulantes</taxon>
    </lineage>
</organism>
<dbReference type="CDD" id="cd00609">
    <property type="entry name" value="AAT_like"/>
    <property type="match status" value="1"/>
</dbReference>
<dbReference type="InterPro" id="IPR015422">
    <property type="entry name" value="PyrdxlP-dep_Trfase_small"/>
</dbReference>
<dbReference type="PANTHER" id="PTHR43510">
    <property type="entry name" value="AMINOTRANSFERASE FUNCTION, HYPOTHETICAL (EUROFUNG)"/>
    <property type="match status" value="1"/>
</dbReference>
<comment type="similarity">
    <text evidence="1">Belongs to the class-I pyridoxal-phosphate-dependent aminotransferase family.</text>
</comment>
<dbReference type="Gene3D" id="3.90.1150.10">
    <property type="entry name" value="Aspartate Aminotransferase, domain 1"/>
    <property type="match status" value="1"/>
</dbReference>
<dbReference type="InterPro" id="IPR015424">
    <property type="entry name" value="PyrdxlP-dep_Trfase"/>
</dbReference>
<dbReference type="PANTHER" id="PTHR43510:SF1">
    <property type="entry name" value="AMINOTRANSFERASE FUNCTION, HYPOTHETICAL (EUROFUNG)"/>
    <property type="match status" value="1"/>
</dbReference>
<dbReference type="PROSITE" id="PS00105">
    <property type="entry name" value="AA_TRANSFER_CLASS_1"/>
    <property type="match status" value="1"/>
</dbReference>
<dbReference type="Gene3D" id="3.40.640.10">
    <property type="entry name" value="Type I PLP-dependent aspartate aminotransferase-like (Major domain)"/>
    <property type="match status" value="1"/>
</dbReference>
<sequence>MLAVYPAPQTKDLDIKQREPVFIHRKLNKPSCTHATMVKIDPFEVDHWILTRSAGVKHNLAHSYCSAISIDDLRSGVGESENEAASVWSSILAQPMSYGPMKGSAALRSRIAELLYSDPSAEPLSVENIVTTPGASLANFLVLFALLGPGDHVVVQYPTYQQLYSLPAAIGAEVSLWKAHEEDGWRLDLDELKQLIRPNTKMIVLNNPVNPTGAALSRATLEKIIKIAREHSIIILSDEVYYPLFHSVSPVPPSIISLGYDKVVATSSLSKAYSLAGLRVGWIASRDPAIIDLCVNSRSYALITLSQVDEHLASLALSPPTVQHLLERNTTLSKRNVQVVQAFIDQHSSTCQWVQPAGAPIGFVKFVKGGRRIDDVELCTRLLERKSVLLVPGSKCFGDGKDFQGYVRLGFGEETGDLKAALDAVHEFLEEEYGDLPVF</sequence>
<evidence type="ECO:0000313" key="5">
    <source>
        <dbReference type="Proteomes" id="UP000054771"/>
    </source>
</evidence>
<accession>A0A0U5CEW9</accession>
<dbReference type="InterPro" id="IPR004839">
    <property type="entry name" value="Aminotransferase_I/II_large"/>
</dbReference>
<dbReference type="EMBL" id="CDMC01000012">
    <property type="protein sequence ID" value="CEL08620.1"/>
    <property type="molecule type" value="Genomic_DNA"/>
</dbReference>
<evidence type="ECO:0000313" key="4">
    <source>
        <dbReference type="EMBL" id="CEL08620.1"/>
    </source>
</evidence>
<keyword evidence="2" id="KW-0663">Pyridoxal phosphate</keyword>
<dbReference type="InterPro" id="IPR004838">
    <property type="entry name" value="NHTrfase_class1_PyrdxlP-BS"/>
</dbReference>